<feature type="transmembrane region" description="Helical" evidence="8">
    <location>
        <begin position="12"/>
        <end position="38"/>
    </location>
</feature>
<dbReference type="InterPro" id="IPR024079">
    <property type="entry name" value="MetalloPept_cat_dom_sf"/>
</dbReference>
<dbReference type="GO" id="GO:0005886">
    <property type="term" value="C:plasma membrane"/>
    <property type="evidence" value="ECO:0007669"/>
    <property type="project" value="TreeGrafter"/>
</dbReference>
<evidence type="ECO:0000256" key="1">
    <source>
        <dbReference type="ARBA" id="ARBA00001947"/>
    </source>
</evidence>
<keyword evidence="4" id="KW-0479">Metal-binding</keyword>
<protein>
    <submittedName>
        <fullName evidence="11">Putative m13 family peptidase</fullName>
    </submittedName>
</protein>
<dbReference type="InterPro" id="IPR042089">
    <property type="entry name" value="Peptidase_M13_dom_2"/>
</dbReference>
<keyword evidence="6" id="KW-0862">Zinc</keyword>
<name>V5H4P8_IXORI</name>
<accession>V5H4P8</accession>
<evidence type="ECO:0000259" key="9">
    <source>
        <dbReference type="Pfam" id="PF01431"/>
    </source>
</evidence>
<evidence type="ECO:0000256" key="2">
    <source>
        <dbReference type="ARBA" id="ARBA00007357"/>
    </source>
</evidence>
<organism evidence="11">
    <name type="scientific">Ixodes ricinus</name>
    <name type="common">Common tick</name>
    <name type="synonym">Acarus ricinus</name>
    <dbReference type="NCBI Taxonomy" id="34613"/>
    <lineage>
        <taxon>Eukaryota</taxon>
        <taxon>Metazoa</taxon>
        <taxon>Ecdysozoa</taxon>
        <taxon>Arthropoda</taxon>
        <taxon>Chelicerata</taxon>
        <taxon>Arachnida</taxon>
        <taxon>Acari</taxon>
        <taxon>Parasitiformes</taxon>
        <taxon>Ixodida</taxon>
        <taxon>Ixodoidea</taxon>
        <taxon>Ixodidae</taxon>
        <taxon>Ixodinae</taxon>
        <taxon>Ixodes</taxon>
    </lineage>
</organism>
<evidence type="ECO:0000256" key="8">
    <source>
        <dbReference type="SAM" id="Phobius"/>
    </source>
</evidence>
<dbReference type="PROSITE" id="PS51885">
    <property type="entry name" value="NEPRILYSIN"/>
    <property type="match status" value="1"/>
</dbReference>
<evidence type="ECO:0000256" key="7">
    <source>
        <dbReference type="ARBA" id="ARBA00023049"/>
    </source>
</evidence>
<proteinExistence type="evidence at transcript level"/>
<dbReference type="GO" id="GO:0016485">
    <property type="term" value="P:protein processing"/>
    <property type="evidence" value="ECO:0007669"/>
    <property type="project" value="TreeGrafter"/>
</dbReference>
<keyword evidence="3" id="KW-0645">Protease</keyword>
<reference evidence="11" key="1">
    <citation type="journal article" date="2015" name="Sci. Rep.">
        <title>Tissue- and time-dependent transcription in Ixodes ricinus salivary glands and midguts when blood feeding on the vertebrate host.</title>
        <authorList>
            <person name="Kotsyfakis M."/>
            <person name="Schwarz A."/>
            <person name="Erhart J."/>
            <person name="Ribeiro J.M."/>
        </authorList>
    </citation>
    <scope>NUCLEOTIDE SEQUENCE</scope>
    <source>
        <tissue evidence="11">Salivary gland and midgut</tissue>
    </source>
</reference>
<dbReference type="EMBL" id="GANP01015211">
    <property type="protein sequence ID" value="JAB69257.1"/>
    <property type="molecule type" value="mRNA"/>
</dbReference>
<dbReference type="Pfam" id="PF01431">
    <property type="entry name" value="Peptidase_M13"/>
    <property type="match status" value="1"/>
</dbReference>
<dbReference type="SUPFAM" id="SSF55486">
    <property type="entry name" value="Metalloproteases ('zincins'), catalytic domain"/>
    <property type="match status" value="1"/>
</dbReference>
<dbReference type="GO" id="GO:0046872">
    <property type="term" value="F:metal ion binding"/>
    <property type="evidence" value="ECO:0007669"/>
    <property type="project" value="UniProtKB-KW"/>
</dbReference>
<keyword evidence="8" id="KW-1133">Transmembrane helix</keyword>
<feature type="domain" description="Peptidase M13 C-terminal" evidence="9">
    <location>
        <begin position="515"/>
        <end position="662"/>
    </location>
</feature>
<keyword evidence="8" id="KW-0812">Transmembrane</keyword>
<dbReference type="PANTHER" id="PTHR11733:SF241">
    <property type="entry name" value="GH26575P-RELATED"/>
    <property type="match status" value="1"/>
</dbReference>
<evidence type="ECO:0000256" key="4">
    <source>
        <dbReference type="ARBA" id="ARBA00022723"/>
    </source>
</evidence>
<dbReference type="Gene3D" id="3.40.390.10">
    <property type="entry name" value="Collagenase (Catalytic Domain)"/>
    <property type="match status" value="2"/>
</dbReference>
<keyword evidence="8" id="KW-0472">Membrane</keyword>
<keyword evidence="5" id="KW-0378">Hydrolase</keyword>
<keyword evidence="7" id="KW-0482">Metalloprotease</keyword>
<comment type="cofactor">
    <cofactor evidence="1">
        <name>Zn(2+)</name>
        <dbReference type="ChEBI" id="CHEBI:29105"/>
    </cofactor>
</comment>
<evidence type="ECO:0000259" key="10">
    <source>
        <dbReference type="Pfam" id="PF05649"/>
    </source>
</evidence>
<feature type="domain" description="Peptidase M13 N-terminal" evidence="10">
    <location>
        <begin position="114"/>
        <end position="353"/>
    </location>
</feature>
<dbReference type="PANTHER" id="PTHR11733">
    <property type="entry name" value="ZINC METALLOPROTEASE FAMILY M13 NEPRILYSIN-RELATED"/>
    <property type="match status" value="1"/>
</dbReference>
<evidence type="ECO:0000256" key="6">
    <source>
        <dbReference type="ARBA" id="ARBA00022833"/>
    </source>
</evidence>
<dbReference type="InterPro" id="IPR008753">
    <property type="entry name" value="Peptidase_M13_N"/>
</dbReference>
<comment type="similarity">
    <text evidence="2">Belongs to the peptidase M13 family.</text>
</comment>
<sequence length="685" mass="79826">MWLTILRRSPLTVTYLMGVLMCLSLFTLAAFVFAYIVYKEIPEQQKVKLGHHKGLLNSAIKYHVCNHTYCKAAARQYSRHAKLPLNMCEQLTQSLCSRNIISQTKKNSSLSPPSMQKGRLFLDDLNIDAMLKENYFPIDQLREFLHMCVKATKNSGINDFVAIMRKFGLEQWPTTPRRTNLTNLLAAVSTELGYHPLVTITLIREMTPSKQKLLICIDKPRLLLQKLGPKTDTTVAARLLFALTKYLKDYCEHFGLCLQRSEAEHIVTTIIKFEQLLDFYMHQPAKQVKQKLKEITNTKIEWVSLLATVLGKHLNVTAETEIVVRSPHYFAGLKEVLEKSSERQKQDTSLWSAFCKTRLTWMQIVNATQDIIEVLLHYTKLTPWFKREDGALVRQRLQSMEINALVPDVAKIRRFVQEYYNNIPIYDKEIGFLSNLYHMQKFMTQRFWDRSIDSNAEAYKWPISSLRKRCALDMQDNRLYIPAIHILLIQESTKKIEFPQVPVLAYYILNALLPMFFQDGSVFDETGSYNEWWTIENEESFFRAERCLLQQYSKSVNSDLQQDEMRSLAAQIMSQNFLVSPSYEAYKRSLKKSGFNLSNFSLYESYPADVKQVFYLAHMTAVCDETETAQNSHLYQMFNEDLSDLYRVNIPFYNFPEYEKAVASCSEPEASVLAKIQYCWIWNPY</sequence>
<dbReference type="InterPro" id="IPR018497">
    <property type="entry name" value="Peptidase_M13_C"/>
</dbReference>
<evidence type="ECO:0000256" key="5">
    <source>
        <dbReference type="ARBA" id="ARBA00022801"/>
    </source>
</evidence>
<evidence type="ECO:0000313" key="11">
    <source>
        <dbReference type="EMBL" id="JAB69257.1"/>
    </source>
</evidence>
<dbReference type="AlphaFoldDB" id="V5H4P8"/>
<dbReference type="Gene3D" id="1.10.1380.10">
    <property type="entry name" value="Neutral endopeptidase , domain2"/>
    <property type="match status" value="2"/>
</dbReference>
<dbReference type="GO" id="GO:0004222">
    <property type="term" value="F:metalloendopeptidase activity"/>
    <property type="evidence" value="ECO:0007669"/>
    <property type="project" value="InterPro"/>
</dbReference>
<evidence type="ECO:0000256" key="3">
    <source>
        <dbReference type="ARBA" id="ARBA00022670"/>
    </source>
</evidence>
<dbReference type="Pfam" id="PF05649">
    <property type="entry name" value="Peptidase_M13_N"/>
    <property type="match status" value="1"/>
</dbReference>
<dbReference type="InterPro" id="IPR000718">
    <property type="entry name" value="Peptidase_M13"/>
</dbReference>